<keyword evidence="2 5" id="KW-0812">Transmembrane</keyword>
<name>A0A423PI81_9GAMM</name>
<evidence type="ECO:0000256" key="3">
    <source>
        <dbReference type="ARBA" id="ARBA00022989"/>
    </source>
</evidence>
<evidence type="ECO:0000256" key="2">
    <source>
        <dbReference type="ARBA" id="ARBA00022692"/>
    </source>
</evidence>
<dbReference type="Proteomes" id="UP000285310">
    <property type="component" value="Unassembled WGS sequence"/>
</dbReference>
<protein>
    <recommendedName>
        <fullName evidence="8">DUF1656 domain-containing protein</fullName>
    </recommendedName>
</protein>
<dbReference type="AlphaFoldDB" id="A0A423PI81"/>
<feature type="transmembrane region" description="Helical" evidence="5">
    <location>
        <begin position="6"/>
        <end position="30"/>
    </location>
</feature>
<evidence type="ECO:0000256" key="5">
    <source>
        <dbReference type="SAM" id="Phobius"/>
    </source>
</evidence>
<dbReference type="EMBL" id="AYKG01000049">
    <property type="protein sequence ID" value="ROO25264.1"/>
    <property type="molecule type" value="Genomic_DNA"/>
</dbReference>
<reference evidence="6 7" key="1">
    <citation type="submission" date="2013-10" db="EMBL/GenBank/DDBJ databases">
        <title>Salinisphaera japonica YTM-1 Genome Sequencing.</title>
        <authorList>
            <person name="Lai Q."/>
            <person name="Li C."/>
            <person name="Shao Z."/>
        </authorList>
    </citation>
    <scope>NUCLEOTIDE SEQUENCE [LARGE SCALE GENOMIC DNA]</scope>
    <source>
        <strain evidence="6 7">YTM-1</strain>
    </source>
</reference>
<accession>A0A423PI81</accession>
<proteinExistence type="predicted"/>
<sequence length="66" mass="7264">MLPNVIAIGGIYLPIFLGFLTAAAVLYLALRWVLQRLHAYRLFWHPALAGAGVFVILLSTLLLFGP</sequence>
<keyword evidence="1" id="KW-1003">Cell membrane</keyword>
<dbReference type="RefSeq" id="WP_184999885.1">
    <property type="nucleotide sequence ID" value="NZ_AYKG01000049.1"/>
</dbReference>
<keyword evidence="4 5" id="KW-0472">Membrane</keyword>
<evidence type="ECO:0000256" key="1">
    <source>
        <dbReference type="ARBA" id="ARBA00022475"/>
    </source>
</evidence>
<organism evidence="6 7">
    <name type="scientific">Salinisphaera japonica YTM-1</name>
    <dbReference type="NCBI Taxonomy" id="1209778"/>
    <lineage>
        <taxon>Bacteria</taxon>
        <taxon>Pseudomonadati</taxon>
        <taxon>Pseudomonadota</taxon>
        <taxon>Gammaproteobacteria</taxon>
        <taxon>Salinisphaerales</taxon>
        <taxon>Salinisphaeraceae</taxon>
        <taxon>Salinisphaera</taxon>
    </lineage>
</organism>
<keyword evidence="3 5" id="KW-1133">Transmembrane helix</keyword>
<evidence type="ECO:0000313" key="6">
    <source>
        <dbReference type="EMBL" id="ROO25264.1"/>
    </source>
</evidence>
<evidence type="ECO:0008006" key="8">
    <source>
        <dbReference type="Google" id="ProtNLM"/>
    </source>
</evidence>
<comment type="caution">
    <text evidence="6">The sequence shown here is derived from an EMBL/GenBank/DDBJ whole genome shotgun (WGS) entry which is preliminary data.</text>
</comment>
<keyword evidence="7" id="KW-1185">Reference proteome</keyword>
<evidence type="ECO:0000313" key="7">
    <source>
        <dbReference type="Proteomes" id="UP000285310"/>
    </source>
</evidence>
<evidence type="ECO:0000256" key="4">
    <source>
        <dbReference type="ARBA" id="ARBA00023136"/>
    </source>
</evidence>
<dbReference type="Pfam" id="PF07869">
    <property type="entry name" value="DUF1656"/>
    <property type="match status" value="1"/>
</dbReference>
<dbReference type="InParanoid" id="A0A423PI81"/>
<gene>
    <name evidence="6" type="ORF">SAJA_13170</name>
</gene>
<dbReference type="InterPro" id="IPR012451">
    <property type="entry name" value="DUF1656"/>
</dbReference>
<feature type="transmembrane region" description="Helical" evidence="5">
    <location>
        <begin position="42"/>
        <end position="64"/>
    </location>
</feature>